<dbReference type="InterPro" id="IPR000340">
    <property type="entry name" value="Dual-sp_phosphatase_cat-dom"/>
</dbReference>
<gene>
    <name evidence="2" type="ORF">PGLA1383_LOCUS6789</name>
    <name evidence="3" type="ORF">PGLA2088_LOCUS41249</name>
</gene>
<dbReference type="InterPro" id="IPR016130">
    <property type="entry name" value="Tyr_Pase_AS"/>
</dbReference>
<dbReference type="Gene3D" id="3.90.190.10">
    <property type="entry name" value="Protein tyrosine phosphatase superfamily"/>
    <property type="match status" value="1"/>
</dbReference>
<dbReference type="PROSITE" id="PS50056">
    <property type="entry name" value="TYR_PHOSPHATASE_2"/>
    <property type="match status" value="1"/>
</dbReference>
<dbReference type="Proteomes" id="UP000626109">
    <property type="component" value="Unassembled WGS sequence"/>
</dbReference>
<sequence>MVKPHKKLPNGYEDLPGYACLPRMSPLLCVGNQYSASLSDFDIVISTITPKDRRGRLNSKLSSFALLFEDEHGRESASEATLAQERIVEGAALVATAIKARRHTLVHCEWGQNRSGSICCAFAVLYLQWSAKDAIKYLRAQNHAQRQYVGQSPMSNPCFNRLMLKLEKQRAKIVLSQEQRKKRCARSGFSTARCLRPCKRSSLGKVHPRFTKRLPRQAA</sequence>
<evidence type="ECO:0000313" key="4">
    <source>
        <dbReference type="Proteomes" id="UP000654075"/>
    </source>
</evidence>
<dbReference type="InterPro" id="IPR000387">
    <property type="entry name" value="Tyr_Pase_dom"/>
</dbReference>
<dbReference type="Proteomes" id="UP000654075">
    <property type="component" value="Unassembled WGS sequence"/>
</dbReference>
<dbReference type="EMBL" id="CAJNNW010033775">
    <property type="protein sequence ID" value="CAE8720327.1"/>
    <property type="molecule type" value="Genomic_DNA"/>
</dbReference>
<dbReference type="Pfam" id="PF00782">
    <property type="entry name" value="DSPc"/>
    <property type="match status" value="1"/>
</dbReference>
<dbReference type="EMBL" id="CAJNNV010002849">
    <property type="protein sequence ID" value="CAE8587969.1"/>
    <property type="molecule type" value="Genomic_DNA"/>
</dbReference>
<evidence type="ECO:0000313" key="2">
    <source>
        <dbReference type="EMBL" id="CAE8587969.1"/>
    </source>
</evidence>
<dbReference type="PROSITE" id="PS00383">
    <property type="entry name" value="TYR_PHOSPHATASE_1"/>
    <property type="match status" value="1"/>
</dbReference>
<feature type="domain" description="Tyrosine specific protein phosphatases" evidence="1">
    <location>
        <begin position="85"/>
        <end position="153"/>
    </location>
</feature>
<protein>
    <recommendedName>
        <fullName evidence="1">Tyrosine specific protein phosphatases domain-containing protein</fullName>
    </recommendedName>
</protein>
<name>A0A813DQQ5_POLGL</name>
<keyword evidence="4" id="KW-1185">Reference proteome</keyword>
<dbReference type="AlphaFoldDB" id="A0A813DQQ5"/>
<accession>A0A813DQQ5</accession>
<evidence type="ECO:0000313" key="3">
    <source>
        <dbReference type="EMBL" id="CAE8720327.1"/>
    </source>
</evidence>
<comment type="caution">
    <text evidence="2">The sequence shown here is derived from an EMBL/GenBank/DDBJ whole genome shotgun (WGS) entry which is preliminary data.</text>
</comment>
<dbReference type="SUPFAM" id="SSF52799">
    <property type="entry name" value="(Phosphotyrosine protein) phosphatases II"/>
    <property type="match status" value="1"/>
</dbReference>
<proteinExistence type="predicted"/>
<organism evidence="2 4">
    <name type="scientific">Polarella glacialis</name>
    <name type="common">Dinoflagellate</name>
    <dbReference type="NCBI Taxonomy" id="89957"/>
    <lineage>
        <taxon>Eukaryota</taxon>
        <taxon>Sar</taxon>
        <taxon>Alveolata</taxon>
        <taxon>Dinophyceae</taxon>
        <taxon>Suessiales</taxon>
        <taxon>Suessiaceae</taxon>
        <taxon>Polarella</taxon>
    </lineage>
</organism>
<evidence type="ECO:0000259" key="1">
    <source>
        <dbReference type="PROSITE" id="PS50056"/>
    </source>
</evidence>
<reference evidence="2" key="1">
    <citation type="submission" date="2021-02" db="EMBL/GenBank/DDBJ databases">
        <authorList>
            <person name="Dougan E. K."/>
            <person name="Rhodes N."/>
            <person name="Thang M."/>
            <person name="Chan C."/>
        </authorList>
    </citation>
    <scope>NUCLEOTIDE SEQUENCE</scope>
</reference>
<dbReference type="InterPro" id="IPR029021">
    <property type="entry name" value="Prot-tyrosine_phosphatase-like"/>
</dbReference>
<dbReference type="OrthoDB" id="428974at2759"/>